<feature type="transmembrane region" description="Helical" evidence="1">
    <location>
        <begin position="56"/>
        <end position="77"/>
    </location>
</feature>
<dbReference type="AlphaFoldDB" id="A0A160P304"/>
<dbReference type="Proteomes" id="UP000217676">
    <property type="component" value="Chromosome"/>
</dbReference>
<sequence length="154" mass="16040">MGVVGDARHSRVCEVRGVDRSDPAYGAGMSPSGIVPEECGGEAESPRMAPARADRAIRALSWWWASAPVLLLTPALAHAAGLPEVRREAGVVFGLMALVTAVLAPVVGLAVASFGGRREARGRFLIMAAVSGVPILFFLFFGVLYSECPDGSGC</sequence>
<evidence type="ECO:0000313" key="3">
    <source>
        <dbReference type="Proteomes" id="UP000217676"/>
    </source>
</evidence>
<feature type="transmembrane region" description="Helical" evidence="1">
    <location>
        <begin position="89"/>
        <end position="112"/>
    </location>
</feature>
<proteinExistence type="predicted"/>
<dbReference type="KEGG" id="slau:SLA_4446"/>
<accession>A0A160P304</accession>
<organism evidence="2 3">
    <name type="scientific">Streptomyces laurentii</name>
    <dbReference type="NCBI Taxonomy" id="39478"/>
    <lineage>
        <taxon>Bacteria</taxon>
        <taxon>Bacillati</taxon>
        <taxon>Actinomycetota</taxon>
        <taxon>Actinomycetes</taxon>
        <taxon>Kitasatosporales</taxon>
        <taxon>Streptomycetaceae</taxon>
        <taxon>Streptomyces</taxon>
    </lineage>
</organism>
<evidence type="ECO:0000313" key="2">
    <source>
        <dbReference type="EMBL" id="BAU85334.1"/>
    </source>
</evidence>
<name>A0A160P304_STRLU</name>
<keyword evidence="1" id="KW-1133">Transmembrane helix</keyword>
<keyword evidence="1" id="KW-0812">Transmembrane</keyword>
<keyword evidence="1" id="KW-0472">Membrane</keyword>
<evidence type="ECO:0000256" key="1">
    <source>
        <dbReference type="SAM" id="Phobius"/>
    </source>
</evidence>
<dbReference type="EMBL" id="AP017424">
    <property type="protein sequence ID" value="BAU85334.1"/>
    <property type="molecule type" value="Genomic_DNA"/>
</dbReference>
<gene>
    <name evidence="2" type="ORF">SLA_4446</name>
</gene>
<feature type="transmembrane region" description="Helical" evidence="1">
    <location>
        <begin position="124"/>
        <end position="145"/>
    </location>
</feature>
<reference evidence="2 3" key="1">
    <citation type="journal article" date="2016" name="Genome Announc.">
        <title>Complete Genome Sequence of Thiostrepton-Producing Streptomyces laurentii ATCC 31255.</title>
        <authorList>
            <person name="Doi K."/>
            <person name="Fujino Y."/>
            <person name="Nagayoshi Y."/>
            <person name="Ohshima T."/>
            <person name="Ogata S."/>
        </authorList>
    </citation>
    <scope>NUCLEOTIDE SEQUENCE [LARGE SCALE GENOMIC DNA]</scope>
    <source>
        <strain evidence="2 3">ATCC 31255</strain>
    </source>
</reference>
<protein>
    <submittedName>
        <fullName evidence="2">Integral membrane protein</fullName>
    </submittedName>
</protein>
<keyword evidence="3" id="KW-1185">Reference proteome</keyword>